<accession>A0ABQ4KPE3</accession>
<name>A0ABQ4KPE3_9BACI</name>
<dbReference type="RefSeq" id="WP_212967177.1">
    <property type="nucleotide sequence ID" value="NZ_BORB01000040.1"/>
</dbReference>
<dbReference type="EMBL" id="BORB01000040">
    <property type="protein sequence ID" value="GIN59293.1"/>
    <property type="molecule type" value="Genomic_DNA"/>
</dbReference>
<comment type="caution">
    <text evidence="1">The sequence shown here is derived from an EMBL/GenBank/DDBJ whole genome shotgun (WGS) entry which is preliminary data.</text>
</comment>
<evidence type="ECO:0008006" key="3">
    <source>
        <dbReference type="Google" id="ProtNLM"/>
    </source>
</evidence>
<keyword evidence="2" id="KW-1185">Reference proteome</keyword>
<evidence type="ECO:0000313" key="1">
    <source>
        <dbReference type="EMBL" id="GIN59293.1"/>
    </source>
</evidence>
<organism evidence="1 2">
    <name type="scientific">Lederbergia ruris</name>
    <dbReference type="NCBI Taxonomy" id="217495"/>
    <lineage>
        <taxon>Bacteria</taxon>
        <taxon>Bacillati</taxon>
        <taxon>Bacillota</taxon>
        <taxon>Bacilli</taxon>
        <taxon>Bacillales</taxon>
        <taxon>Bacillaceae</taxon>
        <taxon>Lederbergia</taxon>
    </lineage>
</organism>
<reference evidence="1 2" key="1">
    <citation type="submission" date="2021-03" db="EMBL/GenBank/DDBJ databases">
        <title>Antimicrobial resistance genes in bacteria isolated from Japanese honey, and their potential for conferring macrolide and lincosamide resistance in the American foulbrood pathogen Paenibacillus larvae.</title>
        <authorList>
            <person name="Okamoto M."/>
            <person name="Kumagai M."/>
            <person name="Kanamori H."/>
            <person name="Takamatsu D."/>
        </authorList>
    </citation>
    <scope>NUCLEOTIDE SEQUENCE [LARGE SCALE GENOMIC DNA]</scope>
    <source>
        <strain evidence="1 2">J8TS2</strain>
    </source>
</reference>
<dbReference type="Proteomes" id="UP000679950">
    <property type="component" value="Unassembled WGS sequence"/>
</dbReference>
<evidence type="ECO:0000313" key="2">
    <source>
        <dbReference type="Proteomes" id="UP000679950"/>
    </source>
</evidence>
<gene>
    <name evidence="1" type="ORF">J8TS2_36120</name>
</gene>
<sequence>MKNSKAFYMAVLILPKIFTLEKLTKFQYLGINFIRASLLYAFQFINSKNVKSSKK</sequence>
<protein>
    <recommendedName>
        <fullName evidence="3">ATP synthase F0 subunit 8</fullName>
    </recommendedName>
</protein>
<proteinExistence type="predicted"/>